<evidence type="ECO:0000256" key="4">
    <source>
        <dbReference type="ARBA" id="ARBA00022741"/>
    </source>
</evidence>
<keyword evidence="10" id="KW-1185">Reference proteome</keyword>
<dbReference type="Gramene" id="KVI11216">
    <property type="protein sequence ID" value="KVI11216"/>
    <property type="gene ID" value="Ccrd_010378"/>
</dbReference>
<accession>A0A103YL93</accession>
<dbReference type="AlphaFoldDB" id="A0A103YL93"/>
<dbReference type="EC" id="2.3.2.23" evidence="1"/>
<dbReference type="GO" id="GO:0007031">
    <property type="term" value="P:peroxisome organization"/>
    <property type="evidence" value="ECO:0007669"/>
    <property type="project" value="UniProtKB-KW"/>
</dbReference>
<keyword evidence="2" id="KW-0962">Peroxisome biogenesis</keyword>
<sequence length="343" mass="38446">MHLSDKIDFQEDKKLHKMQGTGAGYHETKDLLSKEIREEAATAPRTSYWSNGQGSLLPSHCTRCACSCPQGGTTCLQRSSDRTSAKEASVFWTFYLREENRKLNFKGKKETKAKEKYLSLLSNTVLCDLGRDFKSLRSSNWPARCATGSDNSRQASRARLFKEYKEVQREKVADPDIQLVCDDSNIFKWTALIKGPSETPYEGGVFQLAFSVPEQYPLQPPQVRFLTKIFHPNVHFKVWIFSLFSSSFSLLVIGINAFTGEICLDILKNAWSPAWTLQSVCRAIIALMAHPEPDSPLNCDSGSTTGCEGKVSKGRNLLRSGDVRGFQSMAKMYTRLAAMPKKG</sequence>
<keyword evidence="6" id="KW-0067">ATP-binding</keyword>
<gene>
    <name evidence="9" type="ORF">Ccrd_010378</name>
</gene>
<keyword evidence="7" id="KW-0472">Membrane</keyword>
<protein>
    <recommendedName>
        <fullName evidence="1">E2 ubiquitin-conjugating enzyme</fullName>
        <ecNumber evidence="1">2.3.2.23</ecNumber>
    </recommendedName>
</protein>
<feature type="transmembrane region" description="Helical" evidence="7">
    <location>
        <begin position="238"/>
        <end position="258"/>
    </location>
</feature>
<dbReference type="EMBL" id="LEKV01000793">
    <property type="protein sequence ID" value="KVI11216.1"/>
    <property type="molecule type" value="Genomic_DNA"/>
</dbReference>
<keyword evidence="7" id="KW-1133">Transmembrane helix</keyword>
<name>A0A103YL93_CYNCS</name>
<evidence type="ECO:0000259" key="8">
    <source>
        <dbReference type="PROSITE" id="PS50127"/>
    </source>
</evidence>
<keyword evidence="5" id="KW-0833">Ubl conjugation pathway</keyword>
<dbReference type="Gene3D" id="3.10.110.10">
    <property type="entry name" value="Ubiquitin Conjugating Enzyme"/>
    <property type="match status" value="1"/>
</dbReference>
<dbReference type="CDD" id="cd23812">
    <property type="entry name" value="UBCc_ScPEX4-like"/>
    <property type="match status" value="1"/>
</dbReference>
<dbReference type="InterPro" id="IPR000608">
    <property type="entry name" value="UBC"/>
</dbReference>
<evidence type="ECO:0000256" key="2">
    <source>
        <dbReference type="ARBA" id="ARBA00022593"/>
    </source>
</evidence>
<keyword evidence="7" id="KW-0812">Transmembrane</keyword>
<dbReference type="Proteomes" id="UP000243975">
    <property type="component" value="Unassembled WGS sequence"/>
</dbReference>
<dbReference type="Pfam" id="PF00179">
    <property type="entry name" value="UQ_con"/>
    <property type="match status" value="2"/>
</dbReference>
<dbReference type="FunFam" id="3.10.110.10:FF:000044">
    <property type="entry name" value="protein PEROXIN-4 isoform X1"/>
    <property type="match status" value="1"/>
</dbReference>
<reference evidence="9 10" key="1">
    <citation type="journal article" date="2016" name="Sci. Rep.">
        <title>The genome sequence of the outbreeding globe artichoke constructed de novo incorporating a phase-aware low-pass sequencing strategy of F1 progeny.</title>
        <authorList>
            <person name="Scaglione D."/>
            <person name="Reyes-Chin-Wo S."/>
            <person name="Acquadro A."/>
            <person name="Froenicke L."/>
            <person name="Portis E."/>
            <person name="Beitel C."/>
            <person name="Tirone M."/>
            <person name="Mauro R."/>
            <person name="Lo Monaco A."/>
            <person name="Mauromicale G."/>
            <person name="Faccioli P."/>
            <person name="Cattivelli L."/>
            <person name="Rieseberg L."/>
            <person name="Michelmore R."/>
            <person name="Lanteri S."/>
        </authorList>
    </citation>
    <scope>NUCLEOTIDE SEQUENCE [LARGE SCALE GENOMIC DNA]</scope>
    <source>
        <strain evidence="9">2C</strain>
    </source>
</reference>
<dbReference type="PROSITE" id="PS50127">
    <property type="entry name" value="UBC_2"/>
    <property type="match status" value="1"/>
</dbReference>
<dbReference type="InterPro" id="IPR050113">
    <property type="entry name" value="Ub_conjugating_enzyme"/>
</dbReference>
<comment type="caution">
    <text evidence="9">The sequence shown here is derived from an EMBL/GenBank/DDBJ whole genome shotgun (WGS) entry which is preliminary data.</text>
</comment>
<dbReference type="STRING" id="59895.A0A103YL93"/>
<dbReference type="SUPFAM" id="SSF54495">
    <property type="entry name" value="UBC-like"/>
    <property type="match status" value="1"/>
</dbReference>
<dbReference type="InterPro" id="IPR016135">
    <property type="entry name" value="UBQ-conjugating_enzyme/RWD"/>
</dbReference>
<evidence type="ECO:0000256" key="6">
    <source>
        <dbReference type="ARBA" id="ARBA00022840"/>
    </source>
</evidence>
<evidence type="ECO:0000313" key="10">
    <source>
        <dbReference type="Proteomes" id="UP000243975"/>
    </source>
</evidence>
<keyword evidence="4" id="KW-0547">Nucleotide-binding</keyword>
<evidence type="ECO:0000256" key="3">
    <source>
        <dbReference type="ARBA" id="ARBA00022679"/>
    </source>
</evidence>
<proteinExistence type="predicted"/>
<evidence type="ECO:0000313" key="9">
    <source>
        <dbReference type="EMBL" id="KVI11216.1"/>
    </source>
</evidence>
<organism evidence="9 10">
    <name type="scientific">Cynara cardunculus var. scolymus</name>
    <name type="common">Globe artichoke</name>
    <name type="synonym">Cynara scolymus</name>
    <dbReference type="NCBI Taxonomy" id="59895"/>
    <lineage>
        <taxon>Eukaryota</taxon>
        <taxon>Viridiplantae</taxon>
        <taxon>Streptophyta</taxon>
        <taxon>Embryophyta</taxon>
        <taxon>Tracheophyta</taxon>
        <taxon>Spermatophyta</taxon>
        <taxon>Magnoliopsida</taxon>
        <taxon>eudicotyledons</taxon>
        <taxon>Gunneridae</taxon>
        <taxon>Pentapetalae</taxon>
        <taxon>asterids</taxon>
        <taxon>campanulids</taxon>
        <taxon>Asterales</taxon>
        <taxon>Asteraceae</taxon>
        <taxon>Carduoideae</taxon>
        <taxon>Cardueae</taxon>
        <taxon>Carduinae</taxon>
        <taxon>Cynara</taxon>
    </lineage>
</organism>
<dbReference type="SMART" id="SM00212">
    <property type="entry name" value="UBCc"/>
    <property type="match status" value="1"/>
</dbReference>
<evidence type="ECO:0000256" key="1">
    <source>
        <dbReference type="ARBA" id="ARBA00012486"/>
    </source>
</evidence>
<dbReference type="GO" id="GO:0061631">
    <property type="term" value="F:ubiquitin conjugating enzyme activity"/>
    <property type="evidence" value="ECO:0007669"/>
    <property type="project" value="UniProtKB-EC"/>
</dbReference>
<evidence type="ECO:0000256" key="7">
    <source>
        <dbReference type="SAM" id="Phobius"/>
    </source>
</evidence>
<dbReference type="GO" id="GO:0005524">
    <property type="term" value="F:ATP binding"/>
    <property type="evidence" value="ECO:0007669"/>
    <property type="project" value="UniProtKB-KW"/>
</dbReference>
<keyword evidence="3" id="KW-0808">Transferase</keyword>
<feature type="domain" description="UBC core" evidence="8">
    <location>
        <begin position="155"/>
        <end position="339"/>
    </location>
</feature>
<evidence type="ECO:0000256" key="5">
    <source>
        <dbReference type="ARBA" id="ARBA00022786"/>
    </source>
</evidence>
<dbReference type="PANTHER" id="PTHR24067">
    <property type="entry name" value="UBIQUITIN-CONJUGATING ENZYME E2"/>
    <property type="match status" value="1"/>
</dbReference>